<reference evidence="1" key="1">
    <citation type="submission" date="2021-06" db="EMBL/GenBank/DDBJ databases">
        <title>Halomicroarcula sp. F24A a new haloarchaeum isolated from saline soil.</title>
        <authorList>
            <person name="Duran-Viseras A."/>
            <person name="Sanchez-Porro C."/>
            <person name="Ventosa A."/>
        </authorList>
    </citation>
    <scope>NUCLEOTIDE SEQUENCE</scope>
    <source>
        <strain evidence="1">F24A</strain>
    </source>
</reference>
<name>A0A8J7YFB5_9EURY</name>
<evidence type="ECO:0000313" key="1">
    <source>
        <dbReference type="EMBL" id="MBX0304850.1"/>
    </source>
</evidence>
<organism evidence="1 2">
    <name type="scientific">Haloarcula salinisoli</name>
    <dbReference type="NCBI Taxonomy" id="2487746"/>
    <lineage>
        <taxon>Archaea</taxon>
        <taxon>Methanobacteriati</taxon>
        <taxon>Methanobacteriota</taxon>
        <taxon>Stenosarchaea group</taxon>
        <taxon>Halobacteria</taxon>
        <taxon>Halobacteriales</taxon>
        <taxon>Haloarculaceae</taxon>
        <taxon>Haloarcula</taxon>
    </lineage>
</organism>
<dbReference type="Proteomes" id="UP000783863">
    <property type="component" value="Unassembled WGS sequence"/>
</dbReference>
<dbReference type="PROSITE" id="PS51257">
    <property type="entry name" value="PROKAR_LIPOPROTEIN"/>
    <property type="match status" value="1"/>
</dbReference>
<gene>
    <name evidence="1" type="ORF">EGD98_14350</name>
</gene>
<dbReference type="EMBL" id="RKLQ01000002">
    <property type="protein sequence ID" value="MBX0304850.1"/>
    <property type="molecule type" value="Genomic_DNA"/>
</dbReference>
<dbReference type="AlphaFoldDB" id="A0A8J7YFB5"/>
<sequence length="247" mass="26463">MVRGRAVAVVALVLLAGCQGFDGGGDKTVTPAPVPTASGEGVGDADAIAERHRAALSNRSYTATAVWRVTYPNGSTGRLTDTFVVSDGPTYSYERRQRGSYPGDRDDISIYQTDDTEFVRLRAENGTTDVRTRPTTGFDDTSLSDFVRGLLDRFDLAVEQTTDRAVLTGSQHEFRTIPLPGDLRNGRNATVEATIRDGVVRQMTVSGRADHPDSGQSVGVSISLTVERVGRSEPERPAWANESAAGG</sequence>
<dbReference type="RefSeq" id="WP_220589046.1">
    <property type="nucleotide sequence ID" value="NZ_RKLQ01000002.1"/>
</dbReference>
<protein>
    <submittedName>
        <fullName evidence="1">Uncharacterized protein</fullName>
    </submittedName>
</protein>
<evidence type="ECO:0000313" key="2">
    <source>
        <dbReference type="Proteomes" id="UP000783863"/>
    </source>
</evidence>
<comment type="caution">
    <text evidence="1">The sequence shown here is derived from an EMBL/GenBank/DDBJ whole genome shotgun (WGS) entry which is preliminary data.</text>
</comment>
<keyword evidence="2" id="KW-1185">Reference proteome</keyword>
<accession>A0A8J7YFB5</accession>
<proteinExistence type="predicted"/>